<dbReference type="Proteomes" id="UP000554482">
    <property type="component" value="Unassembled WGS sequence"/>
</dbReference>
<proteinExistence type="inferred from homology"/>
<dbReference type="PANTHER" id="PTHR32295">
    <property type="entry name" value="IQ-DOMAIN 5-RELATED"/>
    <property type="match status" value="1"/>
</dbReference>
<name>A0A7J6W4C9_THATH</name>
<reference evidence="4 5" key="1">
    <citation type="submission" date="2020-06" db="EMBL/GenBank/DDBJ databases">
        <title>Transcriptomic and genomic resources for Thalictrum thalictroides and T. hernandezii: Facilitating candidate gene discovery in an emerging model plant lineage.</title>
        <authorList>
            <person name="Arias T."/>
            <person name="Riano-Pachon D.M."/>
            <person name="Di Stilio V.S."/>
        </authorList>
    </citation>
    <scope>NUCLEOTIDE SEQUENCE [LARGE SCALE GENOMIC DNA]</scope>
    <source>
        <strain evidence="5">cv. WT478/WT964</strain>
        <tissue evidence="4">Leaves</tissue>
    </source>
</reference>
<organism evidence="4 5">
    <name type="scientific">Thalictrum thalictroides</name>
    <name type="common">Rue-anemone</name>
    <name type="synonym">Anemone thalictroides</name>
    <dbReference type="NCBI Taxonomy" id="46969"/>
    <lineage>
        <taxon>Eukaryota</taxon>
        <taxon>Viridiplantae</taxon>
        <taxon>Streptophyta</taxon>
        <taxon>Embryophyta</taxon>
        <taxon>Tracheophyta</taxon>
        <taxon>Spermatophyta</taxon>
        <taxon>Magnoliopsida</taxon>
        <taxon>Ranunculales</taxon>
        <taxon>Ranunculaceae</taxon>
        <taxon>Thalictroideae</taxon>
        <taxon>Thalictrum</taxon>
    </lineage>
</organism>
<feature type="compositionally biased region" description="Polar residues" evidence="3">
    <location>
        <begin position="369"/>
        <end position="396"/>
    </location>
</feature>
<feature type="region of interest" description="Disordered" evidence="3">
    <location>
        <begin position="79"/>
        <end position="101"/>
    </location>
</feature>
<dbReference type="EMBL" id="JABWDY010022162">
    <property type="protein sequence ID" value="KAF5191923.1"/>
    <property type="molecule type" value="Genomic_DNA"/>
</dbReference>
<evidence type="ECO:0000256" key="2">
    <source>
        <dbReference type="ARBA" id="ARBA00024341"/>
    </source>
</evidence>
<evidence type="ECO:0000313" key="5">
    <source>
        <dbReference type="Proteomes" id="UP000554482"/>
    </source>
</evidence>
<feature type="compositionally biased region" description="Basic and acidic residues" evidence="3">
    <location>
        <begin position="84"/>
        <end position="97"/>
    </location>
</feature>
<evidence type="ECO:0000256" key="1">
    <source>
        <dbReference type="ARBA" id="ARBA00022860"/>
    </source>
</evidence>
<keyword evidence="1" id="KW-0112">Calmodulin-binding</keyword>
<evidence type="ECO:0000256" key="3">
    <source>
        <dbReference type="SAM" id="MobiDB-lite"/>
    </source>
</evidence>
<dbReference type="PROSITE" id="PS50096">
    <property type="entry name" value="IQ"/>
    <property type="match status" value="1"/>
</dbReference>
<feature type="region of interest" description="Disordered" evidence="3">
    <location>
        <begin position="357"/>
        <end position="396"/>
    </location>
</feature>
<comment type="similarity">
    <text evidence="2">Belongs to the IQD family.</text>
</comment>
<gene>
    <name evidence="4" type="ORF">FRX31_018492</name>
</gene>
<comment type="caution">
    <text evidence="4">The sequence shown here is derived from an EMBL/GenBank/DDBJ whole genome shotgun (WGS) entry which is preliminary data.</text>
</comment>
<dbReference type="PANTHER" id="PTHR32295:SF15">
    <property type="entry name" value="PROTEIN IQ-DOMAIN 33"/>
    <property type="match status" value="1"/>
</dbReference>
<feature type="compositionally biased region" description="Basic and acidic residues" evidence="3">
    <location>
        <begin position="357"/>
        <end position="366"/>
    </location>
</feature>
<keyword evidence="5" id="KW-1185">Reference proteome</keyword>
<protein>
    <submittedName>
        <fullName evidence="4">Iq-domain</fullName>
    </submittedName>
</protein>
<sequence>MGLTGGLVKSVFSKNRSIGSQDSNVRNYGVDKRRWSTVRSYLCGDEYNSVLADADSASIRSSEATVTQPAVEEFISYEGFQSDDQPKDEQKIEEKHNSSTTLSEENAAVVIQFAFRRFLARCKDEEIKEKSEKETVQRVGSPSLESVGTSVEVQTGGSFEVLSLQEERIAAQHRAQQKARSHAAKLKEDWDDSTVSSNIAKSRIQSRLEATTRRERALAYAFSQQLRVCSKKKLTQSDTPEANMGWNWLERWMAARPLETCSVHEDRMSKQNEPICRETKFVFGKKNVDTAAEEESCGSNEVSIAFNRLTITAPDVKHKHKPAKNRFKAARTVSRRKTVPSYQIASQWMKETKIDCSKDAEKDRKYKQAKQSWSTGELKQTVASPDSSVLASSNQQ</sequence>
<accession>A0A7J6W4C9</accession>
<dbReference type="OrthoDB" id="779903at2759"/>
<dbReference type="GO" id="GO:0005516">
    <property type="term" value="F:calmodulin binding"/>
    <property type="evidence" value="ECO:0007669"/>
    <property type="project" value="UniProtKB-KW"/>
</dbReference>
<evidence type="ECO:0000313" key="4">
    <source>
        <dbReference type="EMBL" id="KAF5191923.1"/>
    </source>
</evidence>
<dbReference type="AlphaFoldDB" id="A0A7J6W4C9"/>